<dbReference type="EC" id="3.1.4.1" evidence="8"/>
<keyword evidence="7 8" id="KW-0464">Manganese</keyword>
<dbReference type="EMBL" id="ML119938">
    <property type="protein sequence ID" value="RPA71367.1"/>
    <property type="molecule type" value="Genomic_DNA"/>
</dbReference>
<dbReference type="InterPro" id="IPR033315">
    <property type="entry name" value="Fan1-like"/>
</dbReference>
<dbReference type="SMART" id="SM00990">
    <property type="entry name" value="VRR_NUC"/>
    <property type="match status" value="1"/>
</dbReference>
<dbReference type="GO" id="GO:0005634">
    <property type="term" value="C:nucleus"/>
    <property type="evidence" value="ECO:0007669"/>
    <property type="project" value="UniProtKB-SubCell"/>
</dbReference>
<evidence type="ECO:0000256" key="4">
    <source>
        <dbReference type="ARBA" id="ARBA00022723"/>
    </source>
</evidence>
<dbReference type="Pfam" id="PF21170">
    <property type="entry name" value="FAN1_TPR"/>
    <property type="match status" value="1"/>
</dbReference>
<protein>
    <recommendedName>
        <fullName evidence="8">Fanconi-associated nuclease</fullName>
        <ecNumber evidence="8">3.1.4.1</ecNumber>
    </recommendedName>
</protein>
<dbReference type="GO" id="GO:0004528">
    <property type="term" value="F:phosphodiesterase I activity"/>
    <property type="evidence" value="ECO:0007669"/>
    <property type="project" value="UniProtKB-EC"/>
</dbReference>
<comment type="function">
    <text evidence="8">Nuclease required for the repair of DNA interstrand cross-links (ICL). Acts as a 5'-3' exonuclease that anchors at a cut end of DNA and cleaves DNA successively at every third nucleotide, allowing to excise an ICL from one strand through flanking incisions.</text>
</comment>
<keyword evidence="8" id="KW-0227">DNA damage</keyword>
<dbReference type="GO" id="GO:0070336">
    <property type="term" value="F:flap-structured DNA binding"/>
    <property type="evidence" value="ECO:0007669"/>
    <property type="project" value="TreeGrafter"/>
</dbReference>
<dbReference type="GO" id="GO:0017108">
    <property type="term" value="F:5'-flap endonuclease activity"/>
    <property type="evidence" value="ECO:0007669"/>
    <property type="project" value="TreeGrafter"/>
</dbReference>
<dbReference type="Gene3D" id="3.40.1350.10">
    <property type="match status" value="1"/>
</dbReference>
<evidence type="ECO:0000256" key="9">
    <source>
        <dbReference type="SAM" id="MobiDB-lite"/>
    </source>
</evidence>
<organism evidence="11 12">
    <name type="scientific">Ascobolus immersus RN42</name>
    <dbReference type="NCBI Taxonomy" id="1160509"/>
    <lineage>
        <taxon>Eukaryota</taxon>
        <taxon>Fungi</taxon>
        <taxon>Dikarya</taxon>
        <taxon>Ascomycota</taxon>
        <taxon>Pezizomycotina</taxon>
        <taxon>Pezizomycetes</taxon>
        <taxon>Pezizales</taxon>
        <taxon>Ascobolaceae</taxon>
        <taxon>Ascobolus</taxon>
    </lineage>
</organism>
<evidence type="ECO:0000256" key="3">
    <source>
        <dbReference type="ARBA" id="ARBA00022722"/>
    </source>
</evidence>
<dbReference type="Proteomes" id="UP000275078">
    <property type="component" value="Unassembled WGS sequence"/>
</dbReference>
<feature type="region of interest" description="Disordered" evidence="9">
    <location>
        <begin position="1"/>
        <end position="90"/>
    </location>
</feature>
<comment type="catalytic activity">
    <reaction evidence="1 8">
        <text>Hydrolytically removes 5'-nucleotides successively from the 3'-hydroxy termini of 3'-hydroxy-terminated oligonucleotides.</text>
        <dbReference type="EC" id="3.1.4.1"/>
    </reaction>
</comment>
<dbReference type="PANTHER" id="PTHR15749">
    <property type="entry name" value="FANCONI-ASSOCIATED NUCLEASE 1"/>
    <property type="match status" value="1"/>
</dbReference>
<reference evidence="11 12" key="1">
    <citation type="journal article" date="2018" name="Nat. Ecol. Evol.">
        <title>Pezizomycetes genomes reveal the molecular basis of ectomycorrhizal truffle lifestyle.</title>
        <authorList>
            <person name="Murat C."/>
            <person name="Payen T."/>
            <person name="Noel B."/>
            <person name="Kuo A."/>
            <person name="Morin E."/>
            <person name="Chen J."/>
            <person name="Kohler A."/>
            <person name="Krizsan K."/>
            <person name="Balestrini R."/>
            <person name="Da Silva C."/>
            <person name="Montanini B."/>
            <person name="Hainaut M."/>
            <person name="Levati E."/>
            <person name="Barry K.W."/>
            <person name="Belfiori B."/>
            <person name="Cichocki N."/>
            <person name="Clum A."/>
            <person name="Dockter R.B."/>
            <person name="Fauchery L."/>
            <person name="Guy J."/>
            <person name="Iotti M."/>
            <person name="Le Tacon F."/>
            <person name="Lindquist E.A."/>
            <person name="Lipzen A."/>
            <person name="Malagnac F."/>
            <person name="Mello A."/>
            <person name="Molinier V."/>
            <person name="Miyauchi S."/>
            <person name="Poulain J."/>
            <person name="Riccioni C."/>
            <person name="Rubini A."/>
            <person name="Sitrit Y."/>
            <person name="Splivallo R."/>
            <person name="Traeger S."/>
            <person name="Wang M."/>
            <person name="Zifcakova L."/>
            <person name="Wipf D."/>
            <person name="Zambonelli A."/>
            <person name="Paolocci F."/>
            <person name="Nowrousian M."/>
            <person name="Ottonello S."/>
            <person name="Baldrian P."/>
            <person name="Spatafora J.W."/>
            <person name="Henrissat B."/>
            <person name="Nagy L.G."/>
            <person name="Aury J.M."/>
            <person name="Wincker P."/>
            <person name="Grigoriev I.V."/>
            <person name="Bonfante P."/>
            <person name="Martin F.M."/>
        </authorList>
    </citation>
    <scope>NUCLEOTIDE SEQUENCE [LARGE SCALE GENOMIC DNA]</scope>
    <source>
        <strain evidence="11 12">RN42</strain>
    </source>
</reference>
<proteinExistence type="inferred from homology"/>
<dbReference type="STRING" id="1160509.A0A3N4HCB4"/>
<keyword evidence="3 8" id="KW-0540">Nuclease</keyword>
<gene>
    <name evidence="11" type="ORF">BJ508DRAFT_419942</name>
</gene>
<evidence type="ECO:0000256" key="6">
    <source>
        <dbReference type="ARBA" id="ARBA00022842"/>
    </source>
</evidence>
<dbReference type="InterPro" id="IPR014883">
    <property type="entry name" value="VRR_NUC"/>
</dbReference>
<keyword evidence="12" id="KW-1185">Reference proteome</keyword>
<keyword evidence="8" id="KW-0539">Nucleus</keyword>
<accession>A0A3N4HCB4</accession>
<dbReference type="CDD" id="cd22326">
    <property type="entry name" value="FAN1-like"/>
    <property type="match status" value="1"/>
</dbReference>
<evidence type="ECO:0000259" key="10">
    <source>
        <dbReference type="SMART" id="SM00990"/>
    </source>
</evidence>
<dbReference type="PANTHER" id="PTHR15749:SF4">
    <property type="entry name" value="FANCONI-ASSOCIATED NUCLEASE 1"/>
    <property type="match status" value="1"/>
</dbReference>
<dbReference type="GO" id="GO:0046872">
    <property type="term" value="F:metal ion binding"/>
    <property type="evidence" value="ECO:0007669"/>
    <property type="project" value="UniProtKB-KW"/>
</dbReference>
<evidence type="ECO:0000256" key="5">
    <source>
        <dbReference type="ARBA" id="ARBA00022801"/>
    </source>
</evidence>
<evidence type="ECO:0000313" key="12">
    <source>
        <dbReference type="Proteomes" id="UP000275078"/>
    </source>
</evidence>
<evidence type="ECO:0000313" key="11">
    <source>
        <dbReference type="EMBL" id="RPA71367.1"/>
    </source>
</evidence>
<feature type="compositionally biased region" description="Acidic residues" evidence="9">
    <location>
        <begin position="74"/>
        <end position="84"/>
    </location>
</feature>
<keyword evidence="4 8" id="KW-0479">Metal-binding</keyword>
<dbReference type="GO" id="GO:0036297">
    <property type="term" value="P:interstrand cross-link repair"/>
    <property type="evidence" value="ECO:0007669"/>
    <property type="project" value="InterPro"/>
</dbReference>
<keyword evidence="5 8" id="KW-0378">Hydrolase</keyword>
<dbReference type="GO" id="GO:0008409">
    <property type="term" value="F:5'-3' exonuclease activity"/>
    <property type="evidence" value="ECO:0007669"/>
    <property type="project" value="TreeGrafter"/>
</dbReference>
<dbReference type="InterPro" id="IPR049126">
    <property type="entry name" value="FAN1-like_TPR"/>
</dbReference>
<comment type="subcellular location">
    <subcellularLocation>
        <location evidence="8">Nucleus</location>
    </subcellularLocation>
</comment>
<dbReference type="Pfam" id="PF08774">
    <property type="entry name" value="VRR_NUC"/>
    <property type="match status" value="1"/>
</dbReference>
<comment type="cofactor">
    <cofactor evidence="8">
        <name>Mg(2+)</name>
        <dbReference type="ChEBI" id="CHEBI:18420"/>
    </cofactor>
    <cofactor evidence="8">
        <name>Mn(2+)</name>
        <dbReference type="ChEBI" id="CHEBI:29035"/>
    </cofactor>
</comment>
<evidence type="ECO:0000256" key="7">
    <source>
        <dbReference type="ARBA" id="ARBA00023211"/>
    </source>
</evidence>
<feature type="compositionally biased region" description="Basic and acidic residues" evidence="9">
    <location>
        <begin position="45"/>
        <end position="62"/>
    </location>
</feature>
<dbReference type="InterPro" id="IPR011856">
    <property type="entry name" value="tRNA_endonuc-like_dom_sf"/>
</dbReference>
<keyword evidence="8" id="KW-0234">DNA repair</keyword>
<sequence>MPPRQPTLLRDRDVNELPQTPPAKRPRLSGSKAAKTPSSVTKTESSLKEEDAPQLDTPEREGGLSAVMPTISENDIDKEEEDDPEKPWVPGEHKSVYVQAFDLALDTVLEHESHLFSEEEMEIFGKYRSLSYEAQYLYIRLFLRKTAAWFRLDKIHYDRDITDVEEAAKVLLGPTVGFAEEADASNITLDECSRILSLDELKTVAKGTACTGSTKAQLMASLKRGSGNQSTLGFGGNLKLSVSKTGSPGGNNSYLINKILEVTGRCIRLTQPVSTLFNRLHVVFYRSTEYDEKSLKTIILSRMRKLNFPEYIVCRTSNLFSSRAELLAYEEAIKLQLSVDDLLQNSGVPTKQALEQVLEIFESVYPKWQFLMDDEKEQAREIEYDRELQIERAYLRRFTTAWVLTRIVHKGVYVLGRFKQHAREHEVLTKLLAQKDFHKARRGGWYIRKALVEEHYMASVSSSSPSEAEKKKWRQRALETCIAALQDPDTHLSFHYDLQKRLNKLEKKQKIAKKDQHDFGHAQLRKPTTRTVTGVRLNEVGLGRKTIWRGNGGEECSVEELCLDHYRMDGWKGYHCEGRIVRTLFAYLFFDIMFLFVPNVFETAFQTCPLDLFTDAFYTSRASEINHRLVEISNGQAGEIIERVDSSEREKETCVVGLSWDYTKEEVLEIAECIGGDALSTICKILCQEYKERSGGMPDLFLLNYEKKDCMFVEVKSENDHLSDTQRLWIHALSTAGLKVELCACIAQKENEEEGKSQ</sequence>
<keyword evidence="6 8" id="KW-0460">Magnesium</keyword>
<dbReference type="OrthoDB" id="76364at2759"/>
<dbReference type="InterPro" id="IPR049125">
    <property type="entry name" value="FAN1-like_WH"/>
</dbReference>
<evidence type="ECO:0000256" key="2">
    <source>
        <dbReference type="ARBA" id="ARBA00005533"/>
    </source>
</evidence>
<comment type="similarity">
    <text evidence="2 8">Belongs to the FAN1 family.</text>
</comment>
<name>A0A3N4HCB4_ASCIM</name>
<evidence type="ECO:0000256" key="8">
    <source>
        <dbReference type="RuleBase" id="RU365033"/>
    </source>
</evidence>
<dbReference type="Pfam" id="PF21315">
    <property type="entry name" value="FAN1_HTH"/>
    <property type="match status" value="1"/>
</dbReference>
<evidence type="ECO:0000256" key="1">
    <source>
        <dbReference type="ARBA" id="ARBA00000983"/>
    </source>
</evidence>
<feature type="domain" description="VRR-NUC" evidence="10">
    <location>
        <begin position="632"/>
        <end position="747"/>
    </location>
</feature>
<dbReference type="AlphaFoldDB" id="A0A3N4HCB4"/>
<dbReference type="InterPro" id="IPR049132">
    <property type="entry name" value="FAN1-like_euk"/>
</dbReference>